<comment type="caution">
    <text evidence="1">The sequence shown here is derived from an EMBL/GenBank/DDBJ whole genome shotgun (WGS) entry which is preliminary data.</text>
</comment>
<protein>
    <submittedName>
        <fullName evidence="1">XRE family transcriptional regulator</fullName>
    </submittedName>
</protein>
<dbReference type="EMBL" id="JBIRRB010000011">
    <property type="protein sequence ID" value="MFI0914245.1"/>
    <property type="molecule type" value="Genomic_DNA"/>
</dbReference>
<gene>
    <name evidence="1" type="ORF">ACH4TF_27885</name>
</gene>
<evidence type="ECO:0000313" key="2">
    <source>
        <dbReference type="Proteomes" id="UP001611162"/>
    </source>
</evidence>
<name>A0ABW7TBX0_9ACTN</name>
<dbReference type="Proteomes" id="UP001611162">
    <property type="component" value="Unassembled WGS sequence"/>
</dbReference>
<organism evidence="1 2">
    <name type="scientific">Streptomyces abikoensis</name>
    <dbReference type="NCBI Taxonomy" id="97398"/>
    <lineage>
        <taxon>Bacteria</taxon>
        <taxon>Bacillati</taxon>
        <taxon>Actinomycetota</taxon>
        <taxon>Actinomycetes</taxon>
        <taxon>Kitasatosporales</taxon>
        <taxon>Streptomycetaceae</taxon>
        <taxon>Streptomyces</taxon>
    </lineage>
</organism>
<proteinExistence type="predicted"/>
<dbReference type="Gene3D" id="1.25.40.10">
    <property type="entry name" value="Tetratricopeptide repeat domain"/>
    <property type="match status" value="1"/>
</dbReference>
<accession>A0ABW7TBX0</accession>
<dbReference type="Gene3D" id="1.10.260.40">
    <property type="entry name" value="lambda repressor-like DNA-binding domains"/>
    <property type="match status" value="1"/>
</dbReference>
<dbReference type="RefSeq" id="WP_397614260.1">
    <property type="nucleotide sequence ID" value="NZ_JBIRRB010000011.1"/>
</dbReference>
<dbReference type="SUPFAM" id="SSF48452">
    <property type="entry name" value="TPR-like"/>
    <property type="match status" value="1"/>
</dbReference>
<reference evidence="1 2" key="1">
    <citation type="submission" date="2024-10" db="EMBL/GenBank/DDBJ databases">
        <title>The Natural Products Discovery Center: Release of the First 8490 Sequenced Strains for Exploring Actinobacteria Biosynthetic Diversity.</title>
        <authorList>
            <person name="Kalkreuter E."/>
            <person name="Kautsar S.A."/>
            <person name="Yang D."/>
            <person name="Bader C.D."/>
            <person name="Teijaro C.N."/>
            <person name="Fluegel L."/>
            <person name="Davis C.M."/>
            <person name="Simpson J.R."/>
            <person name="Lauterbach L."/>
            <person name="Steele A.D."/>
            <person name="Gui C."/>
            <person name="Meng S."/>
            <person name="Li G."/>
            <person name="Viehrig K."/>
            <person name="Ye F."/>
            <person name="Su P."/>
            <person name="Kiefer A.F."/>
            <person name="Nichols A."/>
            <person name="Cepeda A.J."/>
            <person name="Yan W."/>
            <person name="Fan B."/>
            <person name="Jiang Y."/>
            <person name="Adhikari A."/>
            <person name="Zheng C.-J."/>
            <person name="Schuster L."/>
            <person name="Cowan T.M."/>
            <person name="Smanski M.J."/>
            <person name="Chevrette M.G."/>
            <person name="De Carvalho L.P.S."/>
            <person name="Shen B."/>
        </authorList>
    </citation>
    <scope>NUCLEOTIDE SEQUENCE [LARGE SCALE GENOMIC DNA]</scope>
    <source>
        <strain evidence="1 2">NPDC020979</strain>
    </source>
</reference>
<dbReference type="InterPro" id="IPR010982">
    <property type="entry name" value="Lambda_DNA-bd_dom_sf"/>
</dbReference>
<dbReference type="InterPro" id="IPR011990">
    <property type="entry name" value="TPR-like_helical_dom_sf"/>
</dbReference>
<evidence type="ECO:0000313" key="1">
    <source>
        <dbReference type="EMBL" id="MFI0914245.1"/>
    </source>
</evidence>
<sequence>MTTLGCSMPEIAAEMRVRFALRPREAWRHARGWTLQETADRVNAAGQRSGEGVAADASLVGKWEKWPGPSGRRLTLQALAALAAAFECGLEELLDVDDRRAMTDADRLVLTQLRQSAAAPQSSDEASSAELLGADLIRTAADEAAAWAAWAESTNVGEVALEQLLCDTRDLAREYLVSDPAAVFARTKVLRDRVFVLLEGRQHPRQTRDLYRVAGYLCALLAWMSSDLGHLRNAETHGRTAWLCAQLAENRELAAWVLSTRSKVAFWDGRLRDGITHARRGSEQRPQGTVAILLACQEADAWSELGAGREARAALTRAEEARDAGSSDDIGGLFSCPEIRRANYAAGVRLRVGDPAGALREAEEALRTQPAHAYGTSAQIYIGRAFAHLMLGSPDGAADAVEPVLALASEYRLDPLVHRMRELARALARSKFSGTRPGRQLQMEINAWCTVTAPRLLALSPGQAPE</sequence>
<keyword evidence="2" id="KW-1185">Reference proteome</keyword>